<comment type="caution">
    <text evidence="3">The sequence shown here is derived from an EMBL/GenBank/DDBJ whole genome shotgun (WGS) entry which is preliminary data.</text>
</comment>
<organism evidence="3 4">
    <name type="scientific">Apiospora hydei</name>
    <dbReference type="NCBI Taxonomy" id="1337664"/>
    <lineage>
        <taxon>Eukaryota</taxon>
        <taxon>Fungi</taxon>
        <taxon>Dikarya</taxon>
        <taxon>Ascomycota</taxon>
        <taxon>Pezizomycotina</taxon>
        <taxon>Sordariomycetes</taxon>
        <taxon>Xylariomycetidae</taxon>
        <taxon>Amphisphaeriales</taxon>
        <taxon>Apiosporaceae</taxon>
        <taxon>Apiospora</taxon>
    </lineage>
</organism>
<reference evidence="3 4" key="1">
    <citation type="submission" date="2023-01" db="EMBL/GenBank/DDBJ databases">
        <title>Analysis of 21 Apiospora genomes using comparative genomics revels a genus with tremendous synthesis potential of carbohydrate active enzymes and secondary metabolites.</title>
        <authorList>
            <person name="Sorensen T."/>
        </authorList>
    </citation>
    <scope>NUCLEOTIDE SEQUENCE [LARGE SCALE GENOMIC DNA]</scope>
    <source>
        <strain evidence="3 4">CBS 114990</strain>
    </source>
</reference>
<gene>
    <name evidence="3" type="ORF">PG997_015450</name>
</gene>
<evidence type="ECO:0000256" key="1">
    <source>
        <dbReference type="SAM" id="MobiDB-lite"/>
    </source>
</evidence>
<evidence type="ECO:0000259" key="2">
    <source>
        <dbReference type="Pfam" id="PF06985"/>
    </source>
</evidence>
<evidence type="ECO:0000313" key="3">
    <source>
        <dbReference type="EMBL" id="KAK8061229.1"/>
    </source>
</evidence>
<feature type="region of interest" description="Disordered" evidence="1">
    <location>
        <begin position="589"/>
        <end position="613"/>
    </location>
</feature>
<accession>A0ABR1UQN7</accession>
<dbReference type="InterPro" id="IPR010730">
    <property type="entry name" value="HET"/>
</dbReference>
<dbReference type="GeneID" id="92052824"/>
<dbReference type="Pfam" id="PF06985">
    <property type="entry name" value="HET"/>
    <property type="match status" value="1"/>
</dbReference>
<dbReference type="RefSeq" id="XP_066660649.1">
    <property type="nucleotide sequence ID" value="XM_066819764.1"/>
</dbReference>
<keyword evidence="4" id="KW-1185">Reference proteome</keyword>
<dbReference type="PANTHER" id="PTHR10622:SF10">
    <property type="entry name" value="HET DOMAIN-CONTAINING PROTEIN"/>
    <property type="match status" value="1"/>
</dbReference>
<dbReference type="Proteomes" id="UP001433268">
    <property type="component" value="Unassembled WGS sequence"/>
</dbReference>
<dbReference type="PANTHER" id="PTHR10622">
    <property type="entry name" value="HET DOMAIN-CONTAINING PROTEIN"/>
    <property type="match status" value="1"/>
</dbReference>
<sequence length="649" mass="74567">MTTTILSVGLSSTNTSPAEPVSPGWLGAGVSVQHNAAYQCPYRATRRVHWRPDSRIRNPLSHTWGHEEVTFEDWKNVDSCREKRGFQKIWNACQQTKRDELQYLWCDTCCIDKASSSELSEAINSMFVWYKKSTICYAYLEDVFSVAKEMPSSRWFSRGWTLQELLAPNNVQFFNVHWRSLGNLAYPEYAYDSDGPISRPSDTELAHFISIITGIEEEYLHGRPISEASVAQRMSWLSKRTTTRIEDMAYCMLGIFDINMPLLYGEGAKAFVRLQQEIIKVSNDHTIFCWRWIPGIVPRDWASLLAPSPEVFQESRHIEQTPAQAKEEISTYSMTNAGLSIRLPIMLTFWYQLATLKATNSSSARLAVPIKISPGQNTFARYPFPPFPVPVPDHTRETQHFYIGHKAEYPFELGASGDHRHAVLMSWNEPSLRPFLGDTEWTPEWASREIRDLPPGATRWLTYWSSNDGMIWHCHWDYERSLLALEWDEELNCSYGIMGLQFPVNGLGEIKNRECIHILFCAREGTIGRGAEFCCMELEGRINPKAWVLGEEDVINDGTWRPKAWFDNDVEMLIKQAVRELRASSQKSHELLIPQRPMQSTGAESPQPPSETKEAVRLLMERNNQFQYTETKEFGKGITVQMALLHRPE</sequence>
<proteinExistence type="predicted"/>
<name>A0ABR1UQN7_9PEZI</name>
<dbReference type="EMBL" id="JAQQWN010000011">
    <property type="protein sequence ID" value="KAK8061229.1"/>
    <property type="molecule type" value="Genomic_DNA"/>
</dbReference>
<protein>
    <recommendedName>
        <fullName evidence="2">Heterokaryon incompatibility domain-containing protein</fullName>
    </recommendedName>
</protein>
<evidence type="ECO:0000313" key="4">
    <source>
        <dbReference type="Proteomes" id="UP001433268"/>
    </source>
</evidence>
<feature type="domain" description="Heterokaryon incompatibility" evidence="2">
    <location>
        <begin position="60"/>
        <end position="141"/>
    </location>
</feature>